<dbReference type="Proteomes" id="UP001328107">
    <property type="component" value="Unassembled WGS sequence"/>
</dbReference>
<dbReference type="EMBL" id="BTRK01000006">
    <property type="protein sequence ID" value="GMR62822.1"/>
    <property type="molecule type" value="Genomic_DNA"/>
</dbReference>
<feature type="non-terminal residue" evidence="1">
    <location>
        <position position="1"/>
    </location>
</feature>
<organism evidence="1 2">
    <name type="scientific">Pristionchus mayeri</name>
    <dbReference type="NCBI Taxonomy" id="1317129"/>
    <lineage>
        <taxon>Eukaryota</taxon>
        <taxon>Metazoa</taxon>
        <taxon>Ecdysozoa</taxon>
        <taxon>Nematoda</taxon>
        <taxon>Chromadorea</taxon>
        <taxon>Rhabditida</taxon>
        <taxon>Rhabditina</taxon>
        <taxon>Diplogasteromorpha</taxon>
        <taxon>Diplogasteroidea</taxon>
        <taxon>Neodiplogasteridae</taxon>
        <taxon>Pristionchus</taxon>
    </lineage>
</organism>
<name>A0AAN5DHP6_9BILA</name>
<evidence type="ECO:0000313" key="2">
    <source>
        <dbReference type="Proteomes" id="UP001328107"/>
    </source>
</evidence>
<protein>
    <submittedName>
        <fullName evidence="1">Uncharacterized protein</fullName>
    </submittedName>
</protein>
<sequence length="139" mass="16143">DSCRRLQIHIHEHLLKRIGIQGRREMRAECPLTGRFTDNLLGFRDSANSEGDGLMISTCWSNNLTLQLLYCPVMPTYKNGEHVNCDQHGRSSVRAPLDARQGKWRLEVHWMGCRISHNALRRSLQNRIQLVQLGWRRAL</sequence>
<accession>A0AAN5DHP6</accession>
<proteinExistence type="predicted"/>
<comment type="caution">
    <text evidence="1">The sequence shown here is derived from an EMBL/GenBank/DDBJ whole genome shotgun (WGS) entry which is preliminary data.</text>
</comment>
<keyword evidence="2" id="KW-1185">Reference proteome</keyword>
<reference evidence="2" key="1">
    <citation type="submission" date="2022-10" db="EMBL/GenBank/DDBJ databases">
        <title>Genome assembly of Pristionchus species.</title>
        <authorList>
            <person name="Yoshida K."/>
            <person name="Sommer R.J."/>
        </authorList>
    </citation>
    <scope>NUCLEOTIDE SEQUENCE [LARGE SCALE GENOMIC DNA]</scope>
    <source>
        <strain evidence="2">RS5460</strain>
    </source>
</reference>
<evidence type="ECO:0000313" key="1">
    <source>
        <dbReference type="EMBL" id="GMR62822.1"/>
    </source>
</evidence>
<gene>
    <name evidence="1" type="ORF">PMAYCL1PPCAC_33017</name>
</gene>
<dbReference type="AlphaFoldDB" id="A0AAN5DHP6"/>